<name>A0ABT2N730_9CYAN</name>
<reference evidence="1 2" key="1">
    <citation type="journal article" date="2022" name="Front. Microbiol.">
        <title>High genomic differentiation and limited gene flow indicate recent cryptic speciation within the genus Laspinema (cyanobacteria).</title>
        <authorList>
            <person name="Stanojkovic A."/>
            <person name="Skoupy S."/>
            <person name="Skaloud P."/>
            <person name="Dvorak P."/>
        </authorList>
    </citation>
    <scope>NUCLEOTIDE SEQUENCE [LARGE SCALE GENOMIC DNA]</scope>
    <source>
        <strain evidence="1 2">D3b</strain>
    </source>
</reference>
<evidence type="ECO:0000313" key="1">
    <source>
        <dbReference type="EMBL" id="MCT7977091.1"/>
    </source>
</evidence>
<accession>A0ABT2N730</accession>
<protein>
    <submittedName>
        <fullName evidence="1">Uncharacterized protein</fullName>
    </submittedName>
</protein>
<dbReference type="EMBL" id="JAMXFA010000005">
    <property type="protein sequence ID" value="MCT7977091.1"/>
    <property type="molecule type" value="Genomic_DNA"/>
</dbReference>
<comment type="caution">
    <text evidence="1">The sequence shown here is derived from an EMBL/GenBank/DDBJ whole genome shotgun (WGS) entry which is preliminary data.</text>
</comment>
<organism evidence="1 2">
    <name type="scientific">Laspinema olomoucense D3b</name>
    <dbReference type="NCBI Taxonomy" id="2953688"/>
    <lineage>
        <taxon>Bacteria</taxon>
        <taxon>Bacillati</taxon>
        <taxon>Cyanobacteriota</taxon>
        <taxon>Cyanophyceae</taxon>
        <taxon>Oscillatoriophycideae</taxon>
        <taxon>Oscillatoriales</taxon>
        <taxon>Laspinemataceae</taxon>
        <taxon>Laspinema</taxon>
        <taxon>Laspinema olomoucense</taxon>
    </lineage>
</organism>
<evidence type="ECO:0000313" key="2">
    <source>
        <dbReference type="Proteomes" id="UP001525961"/>
    </source>
</evidence>
<keyword evidence="2" id="KW-1185">Reference proteome</keyword>
<proteinExistence type="predicted"/>
<gene>
    <name evidence="1" type="ORF">NG792_05035</name>
</gene>
<sequence length="98" mass="11139">MSDITFFNYSVPLLRPKQLNSAPVATPNSEGQPLVLEDEAEPGSDFYEFRAKSREPFFSLDNRTMLFWVGDSCPGGSGWRSARWQLSDRPERRVPSLV</sequence>
<dbReference type="Proteomes" id="UP001525961">
    <property type="component" value="Unassembled WGS sequence"/>
</dbReference>
<dbReference type="RefSeq" id="WP_261234760.1">
    <property type="nucleotide sequence ID" value="NZ_JAMXFA010000005.1"/>
</dbReference>